<keyword evidence="1" id="KW-0472">Membrane</keyword>
<dbReference type="AlphaFoldDB" id="A0A7C5XJQ2"/>
<keyword evidence="1" id="KW-1133">Transmembrane helix</keyword>
<feature type="transmembrane region" description="Helical" evidence="1">
    <location>
        <begin position="95"/>
        <end position="112"/>
    </location>
</feature>
<feature type="transmembrane region" description="Helical" evidence="1">
    <location>
        <begin position="53"/>
        <end position="74"/>
    </location>
</feature>
<proteinExistence type="predicted"/>
<reference evidence="2" key="1">
    <citation type="journal article" date="2020" name="mSystems">
        <title>Genome- and Community-Level Interaction Insights into Carbon Utilization and Element Cycling Functions of Hydrothermarchaeota in Hydrothermal Sediment.</title>
        <authorList>
            <person name="Zhou Z."/>
            <person name="Liu Y."/>
            <person name="Xu W."/>
            <person name="Pan J."/>
            <person name="Luo Z.H."/>
            <person name="Li M."/>
        </authorList>
    </citation>
    <scope>NUCLEOTIDE SEQUENCE [LARGE SCALE GENOMIC DNA]</scope>
    <source>
        <strain evidence="2">SpSt-1121</strain>
    </source>
</reference>
<evidence type="ECO:0000256" key="1">
    <source>
        <dbReference type="SAM" id="Phobius"/>
    </source>
</evidence>
<feature type="transmembrane region" description="Helical" evidence="1">
    <location>
        <begin position="139"/>
        <end position="159"/>
    </location>
</feature>
<evidence type="ECO:0000313" key="2">
    <source>
        <dbReference type="EMBL" id="HHP81504.1"/>
    </source>
</evidence>
<name>A0A7C5XJQ2_9CREN</name>
<dbReference type="EMBL" id="DRZI01000100">
    <property type="protein sequence ID" value="HHP81504.1"/>
    <property type="molecule type" value="Genomic_DNA"/>
</dbReference>
<gene>
    <name evidence="2" type="ORF">ENM84_02440</name>
</gene>
<comment type="caution">
    <text evidence="2">The sequence shown here is derived from an EMBL/GenBank/DDBJ whole genome shotgun (WGS) entry which is preliminary data.</text>
</comment>
<dbReference type="GO" id="GO:0016787">
    <property type="term" value="F:hydrolase activity"/>
    <property type="evidence" value="ECO:0007669"/>
    <property type="project" value="UniProtKB-KW"/>
</dbReference>
<organism evidence="2">
    <name type="scientific">Ignisphaera aggregans</name>
    <dbReference type="NCBI Taxonomy" id="334771"/>
    <lineage>
        <taxon>Archaea</taxon>
        <taxon>Thermoproteota</taxon>
        <taxon>Thermoprotei</taxon>
        <taxon>Desulfurococcales</taxon>
        <taxon>Desulfurococcaceae</taxon>
        <taxon>Ignisphaera</taxon>
    </lineage>
</organism>
<accession>A0A7C5XJQ2</accession>
<sequence>MPFTVFHLGPALALGLPLRRYIHVPTFILANVFIDIEPLLVLALDLNYSLHGYLHTLLFASMFGAVLGYAMYLLEKVFKPLYKTLHLVPENPIRIESFIVAGVSGSILHVLLDSPLYHDIKPFYPIAVNPLLNPNLTTIYSICIFTGLIGVAYYIYLLLSEKGKPLISRIQRS</sequence>
<protein>
    <submittedName>
        <fullName evidence="2">Hydrolase</fullName>
    </submittedName>
</protein>
<keyword evidence="2" id="KW-0378">Hydrolase</keyword>
<keyword evidence="1" id="KW-0812">Transmembrane</keyword>